<gene>
    <name evidence="1" type="ORF">JF544_05635</name>
</gene>
<proteinExistence type="predicted"/>
<evidence type="ECO:0000313" key="1">
    <source>
        <dbReference type="EMBL" id="MBN8234719.1"/>
    </source>
</evidence>
<evidence type="ECO:0000313" key="2">
    <source>
        <dbReference type="Proteomes" id="UP000663970"/>
    </source>
</evidence>
<keyword evidence="2" id="KW-1185">Reference proteome</keyword>
<sequence>MSNKMKVKVIDSKMGTGKTSWAIQYMNEADTSEKFIFITPFLNEVDRIKTSVTGREFIQPESFKGKNKKQHLKKLIAEGKDIVSTHALFKKADEALVELIEMEGYTLILDEVMNVIEQEHISKDDLTMLREYYMDIDEETGFCTWRDSNYEGRFLNIKRLAESGNLMVHNNTALYWTFPVEAFRAFHQVICLTYMFDGQLQKYYYDMFNVEYFYKAIRREGDRFKLVNYVNHEQEDRDQLRELINIHYSKLNDVGKNQFAFSSTRLEKWSTNKEYEQTKKKIKNNAYNFYRNKCQAPTEGVMWTTIKGDKDKIKNALAPAKAKKQFVEVTARATNDYRHKFCCIYLANRFMNPMLKSFVEDKGAEVDQDKFALSEMLQWLFRSRIRENQPIDVYIPSSRMRKLLEMYLNNEM</sequence>
<keyword evidence="1" id="KW-0378">Hydrolase</keyword>
<reference evidence="1 2" key="1">
    <citation type="submission" date="2020-12" db="EMBL/GenBank/DDBJ databases">
        <title>Oil enriched cultivation method for isolating marine PHA-producing bacteria.</title>
        <authorList>
            <person name="Zheng W."/>
            <person name="Yu S."/>
            <person name="Huang Y."/>
        </authorList>
    </citation>
    <scope>NUCLEOTIDE SEQUENCE [LARGE SCALE GENOMIC DNA]</scope>
    <source>
        <strain evidence="1 2">SY-2-6</strain>
    </source>
</reference>
<keyword evidence="1" id="KW-0547">Nucleotide-binding</keyword>
<dbReference type="RefSeq" id="WP_206932824.1">
    <property type="nucleotide sequence ID" value="NZ_JAEKJY010000001.1"/>
</dbReference>
<comment type="caution">
    <text evidence="1">The sequence shown here is derived from an EMBL/GenBank/DDBJ whole genome shotgun (WGS) entry which is preliminary data.</text>
</comment>
<dbReference type="Proteomes" id="UP000663970">
    <property type="component" value="Unassembled WGS sequence"/>
</dbReference>
<dbReference type="EMBL" id="JAEKJY010000001">
    <property type="protein sequence ID" value="MBN8234719.1"/>
    <property type="molecule type" value="Genomic_DNA"/>
</dbReference>
<organism evidence="1 2">
    <name type="scientific">Halobacillus kuroshimensis</name>
    <dbReference type="NCBI Taxonomy" id="302481"/>
    <lineage>
        <taxon>Bacteria</taxon>
        <taxon>Bacillati</taxon>
        <taxon>Bacillota</taxon>
        <taxon>Bacilli</taxon>
        <taxon>Bacillales</taxon>
        <taxon>Bacillaceae</taxon>
        <taxon>Halobacillus</taxon>
    </lineage>
</organism>
<protein>
    <submittedName>
        <fullName evidence="1">DEAD/DEAH box helicase family protein</fullName>
    </submittedName>
</protein>
<dbReference type="GO" id="GO:0004386">
    <property type="term" value="F:helicase activity"/>
    <property type="evidence" value="ECO:0007669"/>
    <property type="project" value="UniProtKB-KW"/>
</dbReference>
<accession>A0ABS3DTS0</accession>
<keyword evidence="1" id="KW-0067">ATP-binding</keyword>
<name>A0ABS3DTS0_9BACI</name>
<keyword evidence="1" id="KW-0347">Helicase</keyword>